<name>A0A413VTM9_9BACE</name>
<sequence length="432" mass="49861">MRPLPRCYAALLAFLLFVLSTHLSAQTELQRKVENITSVDSVKPLETTEFVEKYVAYFSQPLDHRRPEKGSFDQRVIVAHVGFDRPTVIVTEGYGAAYALRPGYREELSRLFNANMIFVEHRYFLESTPQPRDWKYLTAENSAEDLHAVTTAFKTLYPGKWISTGISKGGQTSLLYRAFFPDDVDVSVPYVAPLCYGVEDGRHEPFLRQVSTAEERKVIEDFQLEVLKRKSTLLPRFEKYCAEKKYVFRAPLEEIYDYCVLEYSFALWQWGTEVSTIPSVTATDDEVFRHFLEISEPSYFTKDSPNVSFFVQAARELGYYGYDIKPFEKYLSIKSSKNYLHRLMLPEELGDMKFDKRLGRKIVKFLKQNDPKMIFIYGQNDPWTAAGVTWLKGKKNIHVFVQPGGSHLARISTLPEAMRVRAMAQIEEGISE</sequence>
<evidence type="ECO:0000256" key="3">
    <source>
        <dbReference type="ARBA" id="ARBA00022801"/>
    </source>
</evidence>
<evidence type="ECO:0000313" key="6">
    <source>
        <dbReference type="Proteomes" id="UP000284379"/>
    </source>
</evidence>
<feature type="signal peptide" evidence="4">
    <location>
        <begin position="1"/>
        <end position="25"/>
    </location>
</feature>
<dbReference type="InterPro" id="IPR008761">
    <property type="entry name" value="Peptidase_S37"/>
</dbReference>
<dbReference type="GO" id="GO:0008239">
    <property type="term" value="F:dipeptidyl-peptidase activity"/>
    <property type="evidence" value="ECO:0007669"/>
    <property type="project" value="TreeGrafter"/>
</dbReference>
<dbReference type="SUPFAM" id="SSF53474">
    <property type="entry name" value="alpha/beta-Hydrolases"/>
    <property type="match status" value="1"/>
</dbReference>
<keyword evidence="1" id="KW-0645">Protease</keyword>
<evidence type="ECO:0000313" key="5">
    <source>
        <dbReference type="EMBL" id="RHB36893.1"/>
    </source>
</evidence>
<protein>
    <submittedName>
        <fullName evidence="5">Aminopeptidase</fullName>
    </submittedName>
</protein>
<keyword evidence="3" id="KW-0378">Hydrolase</keyword>
<dbReference type="Gene3D" id="3.40.50.1820">
    <property type="entry name" value="alpha/beta hydrolase"/>
    <property type="match status" value="2"/>
</dbReference>
<dbReference type="Pfam" id="PF05576">
    <property type="entry name" value="Peptidase_S37"/>
    <property type="match status" value="1"/>
</dbReference>
<proteinExistence type="predicted"/>
<keyword evidence="2 4" id="KW-0732">Signal</keyword>
<dbReference type="Proteomes" id="UP000284379">
    <property type="component" value="Unassembled WGS sequence"/>
</dbReference>
<dbReference type="ESTHER" id="9bace-a0a413vtm9">
    <property type="family name" value="Peptidase_S37"/>
</dbReference>
<dbReference type="PANTHER" id="PTHR11010">
    <property type="entry name" value="PROTEASE S28 PRO-X CARBOXYPEPTIDASE-RELATED"/>
    <property type="match status" value="1"/>
</dbReference>
<dbReference type="InterPro" id="IPR029058">
    <property type="entry name" value="AB_hydrolase_fold"/>
</dbReference>
<dbReference type="PANTHER" id="PTHR11010:SF38">
    <property type="entry name" value="LYSOSOMAL PRO-X CARBOXYPEPTIDASE"/>
    <property type="match status" value="1"/>
</dbReference>
<dbReference type="GO" id="GO:0006508">
    <property type="term" value="P:proteolysis"/>
    <property type="evidence" value="ECO:0007669"/>
    <property type="project" value="UniProtKB-KW"/>
</dbReference>
<accession>A0A413VTM9</accession>
<dbReference type="EMBL" id="QSGO01000003">
    <property type="protein sequence ID" value="RHB36893.1"/>
    <property type="molecule type" value="Genomic_DNA"/>
</dbReference>
<evidence type="ECO:0000256" key="1">
    <source>
        <dbReference type="ARBA" id="ARBA00022670"/>
    </source>
</evidence>
<evidence type="ECO:0000256" key="2">
    <source>
        <dbReference type="ARBA" id="ARBA00022729"/>
    </source>
</evidence>
<keyword evidence="5" id="KW-0031">Aminopeptidase</keyword>
<reference evidence="5 6" key="1">
    <citation type="submission" date="2018-08" db="EMBL/GenBank/DDBJ databases">
        <title>A genome reference for cultivated species of the human gut microbiota.</title>
        <authorList>
            <person name="Zou Y."/>
            <person name="Xue W."/>
            <person name="Luo G."/>
        </authorList>
    </citation>
    <scope>NUCLEOTIDE SEQUENCE [LARGE SCALE GENOMIC DNA]</scope>
    <source>
        <strain evidence="5 6">AM40-30BH</strain>
    </source>
</reference>
<dbReference type="GO" id="GO:0004177">
    <property type="term" value="F:aminopeptidase activity"/>
    <property type="evidence" value="ECO:0007669"/>
    <property type="project" value="UniProtKB-KW"/>
</dbReference>
<comment type="caution">
    <text evidence="5">The sequence shown here is derived from an EMBL/GenBank/DDBJ whole genome shotgun (WGS) entry which is preliminary data.</text>
</comment>
<evidence type="ECO:0000256" key="4">
    <source>
        <dbReference type="SAM" id="SignalP"/>
    </source>
</evidence>
<organism evidence="5 6">
    <name type="scientific">Bacteroides nordii</name>
    <dbReference type="NCBI Taxonomy" id="291645"/>
    <lineage>
        <taxon>Bacteria</taxon>
        <taxon>Pseudomonadati</taxon>
        <taxon>Bacteroidota</taxon>
        <taxon>Bacteroidia</taxon>
        <taxon>Bacteroidales</taxon>
        <taxon>Bacteroidaceae</taxon>
        <taxon>Bacteroides</taxon>
    </lineage>
</organism>
<feature type="chain" id="PRO_5019409536" evidence="4">
    <location>
        <begin position="26"/>
        <end position="432"/>
    </location>
</feature>
<gene>
    <name evidence="5" type="ORF">DW888_04840</name>
</gene>
<dbReference type="AlphaFoldDB" id="A0A413VTM9"/>
<dbReference type="RefSeq" id="WP_122200980.1">
    <property type="nucleotide sequence ID" value="NZ_CABJFV010000003.1"/>
</dbReference>